<evidence type="ECO:0000259" key="12">
    <source>
        <dbReference type="PROSITE" id="PS00128"/>
    </source>
</evidence>
<keyword evidence="8" id="KW-0326">Glycosidase</keyword>
<evidence type="ECO:0000256" key="10">
    <source>
        <dbReference type="RuleBase" id="RU004440"/>
    </source>
</evidence>
<evidence type="ECO:0000256" key="9">
    <source>
        <dbReference type="ARBA" id="ARBA00031262"/>
    </source>
</evidence>
<dbReference type="PANTHER" id="PTHR11407:SF63">
    <property type="entry name" value="LYSOZYME C"/>
    <property type="match status" value="1"/>
</dbReference>
<dbReference type="InterPro" id="IPR023346">
    <property type="entry name" value="Lysozyme-like_dom_sf"/>
</dbReference>
<feature type="non-terminal residue" evidence="13">
    <location>
        <position position="1"/>
    </location>
</feature>
<dbReference type="PANTHER" id="PTHR11407">
    <property type="entry name" value="LYSOZYME C"/>
    <property type="match status" value="1"/>
</dbReference>
<evidence type="ECO:0000256" key="4">
    <source>
        <dbReference type="ARBA" id="ARBA00022529"/>
    </source>
</evidence>
<feature type="domain" description="Glycosyl hydrolases family 22 (GH22)" evidence="12">
    <location>
        <begin position="45"/>
        <end position="63"/>
    </location>
</feature>
<dbReference type="Pfam" id="PF00062">
    <property type="entry name" value="Lys"/>
    <property type="match status" value="1"/>
</dbReference>
<dbReference type="EMBL" id="OW152821">
    <property type="protein sequence ID" value="CAH2076997.1"/>
    <property type="molecule type" value="Genomic_DNA"/>
</dbReference>
<dbReference type="InterPro" id="IPR019799">
    <property type="entry name" value="Glyco_hydro_22_CS"/>
</dbReference>
<keyword evidence="14" id="KW-1185">Reference proteome</keyword>
<organism evidence="13 14">
    <name type="scientific">Iphiclides podalirius</name>
    <name type="common">scarce swallowtail</name>
    <dbReference type="NCBI Taxonomy" id="110791"/>
    <lineage>
        <taxon>Eukaryota</taxon>
        <taxon>Metazoa</taxon>
        <taxon>Ecdysozoa</taxon>
        <taxon>Arthropoda</taxon>
        <taxon>Hexapoda</taxon>
        <taxon>Insecta</taxon>
        <taxon>Pterygota</taxon>
        <taxon>Neoptera</taxon>
        <taxon>Endopterygota</taxon>
        <taxon>Lepidoptera</taxon>
        <taxon>Glossata</taxon>
        <taxon>Ditrysia</taxon>
        <taxon>Papilionoidea</taxon>
        <taxon>Papilionidae</taxon>
        <taxon>Papilioninae</taxon>
        <taxon>Iphiclides</taxon>
    </lineage>
</organism>
<dbReference type="CDD" id="cd16899">
    <property type="entry name" value="LYZ_C_invert"/>
    <property type="match status" value="1"/>
</dbReference>
<dbReference type="Gene3D" id="1.10.530.10">
    <property type="match status" value="1"/>
</dbReference>
<evidence type="ECO:0000256" key="2">
    <source>
        <dbReference type="ARBA" id="ARBA00012732"/>
    </source>
</evidence>
<protein>
    <recommendedName>
        <fullName evidence="3">Lysozyme</fullName>
        <ecNumber evidence="2">3.2.1.17</ecNumber>
    </recommendedName>
    <alternativeName>
        <fullName evidence="9">1,4-beta-N-acetylmuramidase</fullName>
    </alternativeName>
</protein>
<evidence type="ECO:0000256" key="8">
    <source>
        <dbReference type="ARBA" id="ARBA00023295"/>
    </source>
</evidence>
<evidence type="ECO:0000256" key="5">
    <source>
        <dbReference type="ARBA" id="ARBA00022638"/>
    </source>
</evidence>
<evidence type="ECO:0000256" key="6">
    <source>
        <dbReference type="ARBA" id="ARBA00022801"/>
    </source>
</evidence>
<dbReference type="SMART" id="SM00263">
    <property type="entry name" value="LYZ1"/>
    <property type="match status" value="1"/>
</dbReference>
<evidence type="ECO:0000256" key="7">
    <source>
        <dbReference type="ARBA" id="ARBA00023157"/>
    </source>
</evidence>
<comment type="catalytic activity">
    <reaction evidence="1">
        <text>Hydrolysis of (1-&gt;4)-beta-linkages between N-acetylmuramic acid and N-acetyl-D-glucosamine residues in a peptidoglycan and between N-acetyl-D-glucosamine residues in chitodextrins.</text>
        <dbReference type="EC" id="3.2.1.17"/>
    </reaction>
</comment>
<dbReference type="SUPFAM" id="SSF53955">
    <property type="entry name" value="Lysozyme-like"/>
    <property type="match status" value="1"/>
</dbReference>
<dbReference type="PROSITE" id="PS00128">
    <property type="entry name" value="GLYCOSYL_HYDROL_F22_1"/>
    <property type="match status" value="1"/>
</dbReference>
<dbReference type="EC" id="3.2.1.17" evidence="2"/>
<evidence type="ECO:0000313" key="14">
    <source>
        <dbReference type="Proteomes" id="UP000837857"/>
    </source>
</evidence>
<evidence type="ECO:0000256" key="1">
    <source>
        <dbReference type="ARBA" id="ARBA00000632"/>
    </source>
</evidence>
<evidence type="ECO:0000256" key="3">
    <source>
        <dbReference type="ARBA" id="ARBA00020438"/>
    </source>
</evidence>
<feature type="compositionally biased region" description="Basic and acidic residues" evidence="11">
    <location>
        <begin position="1"/>
        <end position="18"/>
    </location>
</feature>
<reference evidence="13" key="1">
    <citation type="submission" date="2022-03" db="EMBL/GenBank/DDBJ databases">
        <authorList>
            <person name="Martin H S."/>
        </authorList>
    </citation>
    <scope>NUCLEOTIDE SEQUENCE</scope>
</reference>
<dbReference type="PRINTS" id="PR00135">
    <property type="entry name" value="LYZLACT"/>
</dbReference>
<gene>
    <name evidence="13" type="ORF">IPOD504_LOCUS17501</name>
</gene>
<evidence type="ECO:0000313" key="13">
    <source>
        <dbReference type="EMBL" id="CAH2076997.1"/>
    </source>
</evidence>
<keyword evidence="4" id="KW-0929">Antimicrobial</keyword>
<feature type="region of interest" description="Disordered" evidence="11">
    <location>
        <begin position="1"/>
        <end position="24"/>
    </location>
</feature>
<keyword evidence="6" id="KW-0378">Hydrolase</keyword>
<keyword evidence="5" id="KW-0081">Bacteriolytic enzyme</keyword>
<accession>A0ABN8J781</accession>
<evidence type="ECO:0000256" key="11">
    <source>
        <dbReference type="SAM" id="MobiDB-lite"/>
    </source>
</evidence>
<name>A0ABN8J781_9NEOP</name>
<dbReference type="PROSITE" id="PS51348">
    <property type="entry name" value="GLYCOSYL_HYDROL_F22_2"/>
    <property type="match status" value="1"/>
</dbReference>
<dbReference type="InterPro" id="IPR001916">
    <property type="entry name" value="Glyco_hydro_22"/>
</dbReference>
<dbReference type="Proteomes" id="UP000837857">
    <property type="component" value="Chromosome 9"/>
</dbReference>
<sequence length="96" mass="11027">MVEHESGRRTNKVSEPKSDGSQSYGLFQINDRYWCSNTDTPGKDCNVTCNELLSKDITKAANCAKMVYRRDGFYTWDGWKNHCRKKPLPDIGCCKK</sequence>
<keyword evidence="7" id="KW-1015">Disulfide bond</keyword>
<proteinExistence type="inferred from homology"/>
<comment type="similarity">
    <text evidence="10">Belongs to the glycosyl hydrolase 22 family.</text>
</comment>